<dbReference type="Gene3D" id="3.40.140.10">
    <property type="entry name" value="Cytidine Deaminase, domain 2"/>
    <property type="match status" value="1"/>
</dbReference>
<dbReference type="OrthoDB" id="9802958at2"/>
<dbReference type="Proteomes" id="UP000234271">
    <property type="component" value="Chromosome"/>
</dbReference>
<accession>A0A2N9YJC1</accession>
<protein>
    <recommendedName>
        <fullName evidence="3">JAB1/MPN/MOV34 metalloenzyme domain-containing protein</fullName>
    </recommendedName>
</protein>
<evidence type="ECO:0000313" key="1">
    <source>
        <dbReference type="EMBL" id="AUI70583.2"/>
    </source>
</evidence>
<proteinExistence type="predicted"/>
<sequence>MPMTVQLPRLLVLKLLEYAQHQANLDVYGLIGQTEGGSLHCYPATTHTPHTVDPQQYAELFKQMEQQQQQLFAVYRSYPTAPAYPASHDTVLTLYPNALYLIISLNTKGVLEIRGFQRHADCIQEVVLEVPTE</sequence>
<organism evidence="1 2">
    <name type="scientific">Beggiatoa leptomitoformis</name>
    <dbReference type="NCBI Taxonomy" id="288004"/>
    <lineage>
        <taxon>Bacteria</taxon>
        <taxon>Pseudomonadati</taxon>
        <taxon>Pseudomonadota</taxon>
        <taxon>Gammaproteobacteria</taxon>
        <taxon>Thiotrichales</taxon>
        <taxon>Thiotrichaceae</taxon>
        <taxon>Beggiatoa</taxon>
    </lineage>
</organism>
<dbReference type="SUPFAM" id="SSF102712">
    <property type="entry name" value="JAB1/MPN domain"/>
    <property type="match status" value="1"/>
</dbReference>
<dbReference type="RefSeq" id="WP_062154132.1">
    <property type="nucleotide sequence ID" value="NZ_CP012373.2"/>
</dbReference>
<keyword evidence="2" id="KW-1185">Reference proteome</keyword>
<evidence type="ECO:0000313" key="2">
    <source>
        <dbReference type="Proteomes" id="UP000234271"/>
    </source>
</evidence>
<evidence type="ECO:0008006" key="3">
    <source>
        <dbReference type="Google" id="ProtNLM"/>
    </source>
</evidence>
<dbReference type="EMBL" id="CP018889">
    <property type="protein sequence ID" value="AUI70583.2"/>
    <property type="molecule type" value="Genomic_DNA"/>
</dbReference>
<dbReference type="AlphaFoldDB" id="A0A2N9YJC1"/>
<name>A0A2N9YJC1_9GAMM</name>
<gene>
    <name evidence="1" type="ORF">BLE401_09370</name>
</gene>
<dbReference type="STRING" id="288004.AL038_14890"/>
<reference evidence="2" key="1">
    <citation type="submission" date="2016-12" db="EMBL/GenBank/DDBJ databases">
        <title>Complete Genome Sequence of Beggiatoa leptomitiformis D-401.</title>
        <authorList>
            <person name="Fomenkov A."/>
            <person name="Vincze T."/>
            <person name="Grabovich M."/>
            <person name="Anton B.P."/>
            <person name="Dubinina G."/>
            <person name="Orlova M."/>
            <person name="Belousova E."/>
            <person name="Roberts R.J."/>
        </authorList>
    </citation>
    <scope>NUCLEOTIDE SEQUENCE [LARGE SCALE GENOMIC DNA]</scope>
    <source>
        <strain evidence="2">D-401</strain>
    </source>
</reference>